<dbReference type="Pfam" id="PF07730">
    <property type="entry name" value="HisKA_3"/>
    <property type="match status" value="1"/>
</dbReference>
<organism evidence="12 13">
    <name type="scientific">Olsenella profusa F0195</name>
    <dbReference type="NCBI Taxonomy" id="1125712"/>
    <lineage>
        <taxon>Bacteria</taxon>
        <taxon>Bacillati</taxon>
        <taxon>Actinomycetota</taxon>
        <taxon>Coriobacteriia</taxon>
        <taxon>Coriobacteriales</taxon>
        <taxon>Atopobiaceae</taxon>
        <taxon>Olsenella</taxon>
    </lineage>
</organism>
<accession>U2TUI9</accession>
<proteinExistence type="predicted"/>
<evidence type="ECO:0000313" key="12">
    <source>
        <dbReference type="EMBL" id="ERL10025.1"/>
    </source>
</evidence>
<dbReference type="GO" id="GO:0046983">
    <property type="term" value="F:protein dimerization activity"/>
    <property type="evidence" value="ECO:0007669"/>
    <property type="project" value="InterPro"/>
</dbReference>
<keyword evidence="7" id="KW-0067">ATP-binding</keyword>
<keyword evidence="10" id="KW-0472">Membrane</keyword>
<keyword evidence="6 12" id="KW-0418">Kinase</keyword>
<dbReference type="STRING" id="1125712.HMPREF1316_1423"/>
<evidence type="ECO:0000259" key="11">
    <source>
        <dbReference type="Pfam" id="PF07730"/>
    </source>
</evidence>
<evidence type="ECO:0000256" key="1">
    <source>
        <dbReference type="ARBA" id="ARBA00000085"/>
    </source>
</evidence>
<dbReference type="EC" id="2.7.13.3" evidence="2"/>
<name>U2TUI9_9ACTN</name>
<evidence type="ECO:0000256" key="8">
    <source>
        <dbReference type="ARBA" id="ARBA00023012"/>
    </source>
</evidence>
<feature type="transmembrane region" description="Helical" evidence="10">
    <location>
        <begin position="27"/>
        <end position="44"/>
    </location>
</feature>
<dbReference type="Gene3D" id="3.30.565.10">
    <property type="entry name" value="Histidine kinase-like ATPase, C-terminal domain"/>
    <property type="match status" value="1"/>
</dbReference>
<keyword evidence="10" id="KW-0812">Transmembrane</keyword>
<evidence type="ECO:0000256" key="2">
    <source>
        <dbReference type="ARBA" id="ARBA00012438"/>
    </source>
</evidence>
<feature type="transmembrane region" description="Helical" evidence="10">
    <location>
        <begin position="51"/>
        <end position="75"/>
    </location>
</feature>
<evidence type="ECO:0000313" key="13">
    <source>
        <dbReference type="Proteomes" id="UP000016638"/>
    </source>
</evidence>
<dbReference type="GO" id="GO:0005524">
    <property type="term" value="F:ATP binding"/>
    <property type="evidence" value="ECO:0007669"/>
    <property type="project" value="UniProtKB-KW"/>
</dbReference>
<dbReference type="EMBL" id="AWEZ01000017">
    <property type="protein sequence ID" value="ERL10025.1"/>
    <property type="molecule type" value="Genomic_DNA"/>
</dbReference>
<evidence type="ECO:0000256" key="4">
    <source>
        <dbReference type="ARBA" id="ARBA00022679"/>
    </source>
</evidence>
<evidence type="ECO:0000256" key="5">
    <source>
        <dbReference type="ARBA" id="ARBA00022741"/>
    </source>
</evidence>
<dbReference type="AlphaFoldDB" id="U2TUI9"/>
<keyword evidence="10" id="KW-1133">Transmembrane helix</keyword>
<keyword evidence="13" id="KW-1185">Reference proteome</keyword>
<protein>
    <recommendedName>
        <fullName evidence="2">histidine kinase</fullName>
        <ecNumber evidence="2">2.7.13.3</ecNumber>
    </recommendedName>
</protein>
<dbReference type="Proteomes" id="UP000016638">
    <property type="component" value="Unassembled WGS sequence"/>
</dbReference>
<gene>
    <name evidence="12" type="ORF">HMPREF1316_1423</name>
</gene>
<keyword evidence="9" id="KW-0175">Coiled coil</keyword>
<evidence type="ECO:0000256" key="7">
    <source>
        <dbReference type="ARBA" id="ARBA00022840"/>
    </source>
</evidence>
<keyword evidence="3" id="KW-0597">Phosphoprotein</keyword>
<keyword evidence="5" id="KW-0547">Nucleotide-binding</keyword>
<feature type="coiled-coil region" evidence="9">
    <location>
        <begin position="136"/>
        <end position="166"/>
    </location>
</feature>
<evidence type="ECO:0000256" key="9">
    <source>
        <dbReference type="SAM" id="Coils"/>
    </source>
</evidence>
<comment type="caution">
    <text evidence="12">The sequence shown here is derived from an EMBL/GenBank/DDBJ whole genome shotgun (WGS) entry which is preliminary data.</text>
</comment>
<keyword evidence="4" id="KW-0808">Transferase</keyword>
<evidence type="ECO:0000256" key="10">
    <source>
        <dbReference type="SAM" id="Phobius"/>
    </source>
</evidence>
<dbReference type="InterPro" id="IPR011712">
    <property type="entry name" value="Sig_transdc_His_kin_sub3_dim/P"/>
</dbReference>
<comment type="catalytic activity">
    <reaction evidence="1">
        <text>ATP + protein L-histidine = ADP + protein N-phospho-L-histidine.</text>
        <dbReference type="EC" id="2.7.13.3"/>
    </reaction>
</comment>
<dbReference type="InterPro" id="IPR036890">
    <property type="entry name" value="HATPase_C_sf"/>
</dbReference>
<dbReference type="GO" id="GO:0000155">
    <property type="term" value="F:phosphorelay sensor kinase activity"/>
    <property type="evidence" value="ECO:0007669"/>
    <property type="project" value="InterPro"/>
</dbReference>
<dbReference type="SUPFAM" id="SSF55874">
    <property type="entry name" value="ATPase domain of HSP90 chaperone/DNA topoisomerase II/histidine kinase"/>
    <property type="match status" value="1"/>
</dbReference>
<sequence length="363" mass="39077">MDKTFVLVLCACLSVLGGRTDAVGVAWLVAAITLTSLASLMRTRGGEVARAVAIVTACVMALAPGATAALPLATFELALHVPWRLHVAWLCAFAAGHAAGDPTIAAVTLAAATVCALLATREVRLAEARGRLYETEDELSDRLLALRAQNRELEDARGEASQAATLAERTRMAREVHDGVGHSLTRLIYQVAALRLVHHDDVCVTGELDELRSGLDETMDAMRASVHALDDHAMDLRVELDRLAVRSPHARVSVEYGLRDTPSAATTRCLVAVAREALTNAERHAHARAATIHAREFPGLWQLTIENDGDMPTGSMEAGELSERGLGLRAMRERVESLGGTFHTDFDAQRFQVFASIPRKVGT</sequence>
<dbReference type="PANTHER" id="PTHR24421:SF10">
    <property type="entry name" value="NITRATE_NITRITE SENSOR PROTEIN NARQ"/>
    <property type="match status" value="1"/>
</dbReference>
<keyword evidence="8" id="KW-0902">Two-component regulatory system</keyword>
<dbReference type="Gene3D" id="1.20.5.1930">
    <property type="match status" value="1"/>
</dbReference>
<dbReference type="InterPro" id="IPR050482">
    <property type="entry name" value="Sensor_HK_TwoCompSys"/>
</dbReference>
<evidence type="ECO:0000256" key="3">
    <source>
        <dbReference type="ARBA" id="ARBA00022553"/>
    </source>
</evidence>
<feature type="domain" description="Signal transduction histidine kinase subgroup 3 dimerisation and phosphoacceptor" evidence="11">
    <location>
        <begin position="168"/>
        <end position="230"/>
    </location>
</feature>
<reference evidence="12 13" key="1">
    <citation type="submission" date="2013-08" db="EMBL/GenBank/DDBJ databases">
        <authorList>
            <person name="Durkin A.S."/>
            <person name="Haft D.R."/>
            <person name="McCorrison J."/>
            <person name="Torralba M."/>
            <person name="Gillis M."/>
            <person name="Haft D.H."/>
            <person name="Methe B."/>
            <person name="Sutton G."/>
            <person name="Nelson K.E."/>
        </authorList>
    </citation>
    <scope>NUCLEOTIDE SEQUENCE [LARGE SCALE GENOMIC DNA]</scope>
    <source>
        <strain evidence="12 13">F0195</strain>
    </source>
</reference>
<dbReference type="PATRIC" id="fig|1125712.3.peg.459"/>
<evidence type="ECO:0000256" key="6">
    <source>
        <dbReference type="ARBA" id="ARBA00022777"/>
    </source>
</evidence>
<dbReference type="eggNOG" id="COG4585">
    <property type="taxonomic scope" value="Bacteria"/>
</dbReference>
<dbReference type="GO" id="GO:0016020">
    <property type="term" value="C:membrane"/>
    <property type="evidence" value="ECO:0007669"/>
    <property type="project" value="InterPro"/>
</dbReference>
<dbReference type="PANTHER" id="PTHR24421">
    <property type="entry name" value="NITRATE/NITRITE SENSOR PROTEIN NARX-RELATED"/>
    <property type="match status" value="1"/>
</dbReference>